<reference evidence="1 2" key="1">
    <citation type="submission" date="2018-08" db="EMBL/GenBank/DDBJ databases">
        <title>Actinomadura spongicola sp. nov., isolated from marine sponge Leucetta chagosensis.</title>
        <authorList>
            <person name="Li L."/>
            <person name="Lin H.W."/>
        </authorList>
    </citation>
    <scope>NUCLEOTIDE SEQUENCE [LARGE SCALE GENOMIC DNA]</scope>
    <source>
        <strain evidence="1 2">LHW52907</strain>
    </source>
</reference>
<sequence>MQLRERLLEAVGHGQFPVGLLLDVQPLKQRLVQHSPLLVVATQVERLRILQQPQAHLDEPCRIAKLLGRLPQPALEAIPLPGDPVQLAADLGLRQAPIRRQVDEVLLPHVQLPQLLAELLMQQPCRGFLTVDDLRQVRPHVRDERLVEPHRPVVLLDRPLHPAHVQIRQLTDMVIPPRTEEVAVDVAVAILRVLEDQAPSGAAVVLAGPTEQRPLEVVVVHPASFVGHAARVDGLLHPLEQLLLDERLMPPPVLLTLVGNPPQVVLIPQQVGQFAQRDLPFRVLGAARHAQAPLVEFVTQVCQRPFARGVQLEGQPDERPPHQVNNDRPHLPVFNTLDGVEVADGRPGDRPPALGLLSHLVANVLPILV</sequence>
<protein>
    <submittedName>
        <fullName evidence="1">Uncharacterized protein</fullName>
    </submittedName>
</protein>
<evidence type="ECO:0000313" key="1">
    <source>
        <dbReference type="EMBL" id="RFS84153.1"/>
    </source>
</evidence>
<gene>
    <name evidence="1" type="ORF">D0T12_18530</name>
</gene>
<evidence type="ECO:0000313" key="2">
    <source>
        <dbReference type="Proteomes" id="UP000262882"/>
    </source>
</evidence>
<comment type="caution">
    <text evidence="1">The sequence shown here is derived from an EMBL/GenBank/DDBJ whole genome shotgun (WGS) entry which is preliminary data.</text>
</comment>
<name>A0A372GGF2_9ACTN</name>
<organism evidence="1 2">
    <name type="scientific">Actinomadura spongiicola</name>
    <dbReference type="NCBI Taxonomy" id="2303421"/>
    <lineage>
        <taxon>Bacteria</taxon>
        <taxon>Bacillati</taxon>
        <taxon>Actinomycetota</taxon>
        <taxon>Actinomycetes</taxon>
        <taxon>Streptosporangiales</taxon>
        <taxon>Thermomonosporaceae</taxon>
        <taxon>Actinomadura</taxon>
    </lineage>
</organism>
<dbReference type="Proteomes" id="UP000262882">
    <property type="component" value="Unassembled WGS sequence"/>
</dbReference>
<keyword evidence="2" id="KW-1185">Reference proteome</keyword>
<proteinExistence type="predicted"/>
<dbReference type="AlphaFoldDB" id="A0A372GGF2"/>
<dbReference type="EMBL" id="QVNQ01000005">
    <property type="protein sequence ID" value="RFS84153.1"/>
    <property type="molecule type" value="Genomic_DNA"/>
</dbReference>
<accession>A0A372GGF2</accession>